<name>A0AA95HHQ6_9GAMM</name>
<reference evidence="1" key="1">
    <citation type="journal article" date="2023" name="Int. J. Mol. Sci.">
        <title>Metagenomics Revealed a New Genus 'Candidatus Thiocaldithrix dubininis' gen. nov., sp. nov. and a New Species 'Candidatus Thiothrix putei' sp. nov. in the Family Thiotrichaceae, Some Members of Which Have Traits of Both Na+- and H+-Motive Energetics.</title>
        <authorList>
            <person name="Ravin N.V."/>
            <person name="Muntyan M.S."/>
            <person name="Smolyakov D.D."/>
            <person name="Rudenko T.S."/>
            <person name="Beletsky A.V."/>
            <person name="Mardanov A.V."/>
            <person name="Grabovich M.Y."/>
        </authorList>
    </citation>
    <scope>NUCLEOTIDE SEQUENCE</scope>
    <source>
        <strain evidence="1">GKL-02</strain>
    </source>
</reference>
<accession>A0AA95HHQ6</accession>
<dbReference type="Pfam" id="PF12686">
    <property type="entry name" value="DUF3800"/>
    <property type="match status" value="1"/>
</dbReference>
<evidence type="ECO:0000313" key="1">
    <source>
        <dbReference type="EMBL" id="WGZ94959.1"/>
    </source>
</evidence>
<reference evidence="1" key="2">
    <citation type="submission" date="2023-04" db="EMBL/GenBank/DDBJ databases">
        <authorList>
            <person name="Beletskiy A.V."/>
            <person name="Mardanov A.V."/>
            <person name="Ravin N.V."/>
        </authorList>
    </citation>
    <scope>NUCLEOTIDE SEQUENCE</scope>
    <source>
        <strain evidence="1">GKL-02</strain>
    </source>
</reference>
<dbReference type="Proteomes" id="UP001301326">
    <property type="component" value="Chromosome"/>
</dbReference>
<gene>
    <name evidence="1" type="ORF">QJT81_02960</name>
</gene>
<dbReference type="KEGG" id="tput:QJT81_02960"/>
<dbReference type="AlphaFoldDB" id="A0AA95HHQ6"/>
<protein>
    <submittedName>
        <fullName evidence="1">DUF3800 domain-containing protein</fullName>
    </submittedName>
</protein>
<dbReference type="InterPro" id="IPR024524">
    <property type="entry name" value="DUF3800"/>
</dbReference>
<dbReference type="EMBL" id="CP124756">
    <property type="protein sequence ID" value="WGZ94959.1"/>
    <property type="molecule type" value="Genomic_DNA"/>
</dbReference>
<sequence length="232" mass="27650">MDFEVYCDENHPELFASQKPTAQFLMIGSLWLPASLREEIKERIWQLREKHNAWGEIKWRKISYAKLEFYKEIIDLYESYGEQLRFRCIAIDHKDFNDRLHKQDNELGFYKFYYQVLHHWILDFNSYRVFCDVKTNRDLKRLETLKACLRNANLNSQIQDVQALPSKQVVLIQLADLLLGMASARMNHTLRQGSAKEALVLYLEQKLNRPLAATYRSEHKFNTFKINLQGGW</sequence>
<organism evidence="1">
    <name type="scientific">Candidatus Thiothrix putei</name>
    <dbReference type="NCBI Taxonomy" id="3080811"/>
    <lineage>
        <taxon>Bacteria</taxon>
        <taxon>Pseudomonadati</taxon>
        <taxon>Pseudomonadota</taxon>
        <taxon>Gammaproteobacteria</taxon>
        <taxon>Thiotrichales</taxon>
        <taxon>Thiotrichaceae</taxon>
        <taxon>Thiothrix</taxon>
    </lineage>
</organism>
<proteinExistence type="predicted"/>